<comment type="caution">
    <text evidence="1">The sequence shown here is derived from an EMBL/GenBank/DDBJ whole genome shotgun (WGS) entry which is preliminary data.</text>
</comment>
<dbReference type="AlphaFoldDB" id="A0A6A7K8V7"/>
<protein>
    <submittedName>
        <fullName evidence="1">Uncharacterized protein</fullName>
    </submittedName>
</protein>
<dbReference type="EMBL" id="WHNX01000010">
    <property type="protein sequence ID" value="MPW25761.1"/>
    <property type="molecule type" value="Genomic_DNA"/>
</dbReference>
<name>A0A6A7K8V7_9FIRM</name>
<dbReference type="RefSeq" id="WP_152803538.1">
    <property type="nucleotide sequence ID" value="NZ_WHNX01000010.1"/>
</dbReference>
<evidence type="ECO:0000313" key="2">
    <source>
        <dbReference type="Proteomes" id="UP000440004"/>
    </source>
</evidence>
<dbReference type="Proteomes" id="UP000440004">
    <property type="component" value="Unassembled WGS sequence"/>
</dbReference>
<accession>A0A6A7K8V7</accession>
<sequence>MDDFNKINIPNDVNHKDKSSAEEFKNLIKSIAILETKSGIAKLKLAKLVIVKGSNTIKKNAIKLSEFVEKSKQENKNTKT</sequence>
<keyword evidence="2" id="KW-1185">Reference proteome</keyword>
<reference evidence="1 2" key="1">
    <citation type="submission" date="2019-10" db="EMBL/GenBank/DDBJ databases">
        <title>Alkalibaculum tamaniensis sp.nov., a new alkaliphilic acetogen, isolated on methoxylated aromatics from a mud volcano.</title>
        <authorList>
            <person name="Khomyakova M.A."/>
            <person name="Merkel A.Y."/>
            <person name="Bonch-Osmolovskaya E.A."/>
            <person name="Slobodkin A.I."/>
        </authorList>
    </citation>
    <scope>NUCLEOTIDE SEQUENCE [LARGE SCALE GENOMIC DNA]</scope>
    <source>
        <strain evidence="1 2">M08DMB</strain>
    </source>
</reference>
<proteinExistence type="predicted"/>
<gene>
    <name evidence="1" type="ORF">GC105_08155</name>
</gene>
<evidence type="ECO:0000313" key="1">
    <source>
        <dbReference type="EMBL" id="MPW25761.1"/>
    </source>
</evidence>
<organism evidence="1 2">
    <name type="scientific">Alkalibaculum sporogenes</name>
    <dbReference type="NCBI Taxonomy" id="2655001"/>
    <lineage>
        <taxon>Bacteria</taxon>
        <taxon>Bacillati</taxon>
        <taxon>Bacillota</taxon>
        <taxon>Clostridia</taxon>
        <taxon>Eubacteriales</taxon>
        <taxon>Eubacteriaceae</taxon>
        <taxon>Alkalibaculum</taxon>
    </lineage>
</organism>